<protein>
    <submittedName>
        <fullName evidence="3">Lipoprotein</fullName>
    </submittedName>
</protein>
<dbReference type="AlphaFoldDB" id="A0A0A2F5F5"/>
<dbReference type="PROSITE" id="PS51257">
    <property type="entry name" value="PROKAR_LIPOPROTEIN"/>
    <property type="match status" value="1"/>
</dbReference>
<feature type="domain" description="Fibronectin type-III" evidence="2">
    <location>
        <begin position="420"/>
        <end position="515"/>
    </location>
</feature>
<sequence>MKISCLTGWFVGIATLLFTSCGTKKVVPSPPTVKPLPDTAIAAPVIEPWVSPVREEMRGVWLTTIYGLDWPQRSAPTAEGLRKQREELCRILDRLKREKFNTVFFQVRHRGDVIYPSEIEPQSTIFTGVGKPDYDPLEFALKECHKRGLAFHAWLIVTPLGPDKHIRSLKGKSVKSRHPEWCVRHNNLWYLNPGIPEARAYFASLVREIVEKYPIDGIHLDYMRYPEKAKSFDDAATYKRYGGNMDPAAWRRRNLSDLMADVHRAATEKTPWVQVSVATIGRLRKLAGRRGGDWTAYEGVHQDPVVWAKEGSVDFLVPMLYYRDDLFYPFLEDWKAQLPDLPIIPGLATYRVVDNSRWPAQVIGEQIDSARHMGFPGVCFFREDQLRHESNGIPQIIRERFAEDVVPIPIHRKGFATPIKAETPRLTRRTDGKIAVSWNKAVGETAKVSYRLFLRRFDTAGQMQDRLVADRIEDNSYLLPGELTAEATRIEVRLQAVNKMDVAGPISAPTSMEIK</sequence>
<evidence type="ECO:0000259" key="2">
    <source>
        <dbReference type="PROSITE" id="PS50853"/>
    </source>
</evidence>
<dbReference type="eggNOG" id="COG1649">
    <property type="taxonomic scope" value="Bacteria"/>
</dbReference>
<dbReference type="InterPro" id="IPR003790">
    <property type="entry name" value="GHL10"/>
</dbReference>
<dbReference type="EMBL" id="JRAI01000059">
    <property type="protein sequence ID" value="KGN85272.1"/>
    <property type="molecule type" value="Genomic_DNA"/>
</dbReference>
<keyword evidence="3" id="KW-0449">Lipoprotein</keyword>
<reference evidence="3 4" key="1">
    <citation type="submission" date="2014-08" db="EMBL/GenBank/DDBJ databases">
        <title>Porphyromonas gulae strain:COT-052_OH1451 Genome sequencing.</title>
        <authorList>
            <person name="Wallis C."/>
            <person name="Deusch O."/>
            <person name="O'Flynn C."/>
            <person name="Davis I."/>
            <person name="Jospin G."/>
            <person name="Darling A.E."/>
            <person name="Coil D.A."/>
            <person name="Alexiev A."/>
            <person name="Horsfall A."/>
            <person name="Kirkwood N."/>
            <person name="Harris S."/>
            <person name="Eisen J.A."/>
        </authorList>
    </citation>
    <scope>NUCLEOTIDE SEQUENCE [LARGE SCALE GENOMIC DNA]</scope>
    <source>
        <strain evidence="4">COT-052 OH1451</strain>
    </source>
</reference>
<dbReference type="InterPro" id="IPR052177">
    <property type="entry name" value="Divisome_Glycosyl_Hydrolase"/>
</dbReference>
<dbReference type="Proteomes" id="UP000030130">
    <property type="component" value="Unassembled WGS sequence"/>
</dbReference>
<evidence type="ECO:0000313" key="3">
    <source>
        <dbReference type="EMBL" id="KGN85272.1"/>
    </source>
</evidence>
<organism evidence="3 4">
    <name type="scientific">Porphyromonas gulae</name>
    <dbReference type="NCBI Taxonomy" id="111105"/>
    <lineage>
        <taxon>Bacteria</taxon>
        <taxon>Pseudomonadati</taxon>
        <taxon>Bacteroidota</taxon>
        <taxon>Bacteroidia</taxon>
        <taxon>Bacteroidales</taxon>
        <taxon>Porphyromonadaceae</taxon>
        <taxon>Porphyromonas</taxon>
    </lineage>
</organism>
<dbReference type="OrthoDB" id="9773203at2"/>
<dbReference type="PANTHER" id="PTHR43405:SF1">
    <property type="entry name" value="GLYCOSYL HYDROLASE DIGH"/>
    <property type="match status" value="1"/>
</dbReference>
<evidence type="ECO:0000256" key="1">
    <source>
        <dbReference type="ARBA" id="ARBA00022729"/>
    </source>
</evidence>
<proteinExistence type="predicted"/>
<dbReference type="STRING" id="111105.HR09_10345"/>
<dbReference type="RefSeq" id="WP_039421290.1">
    <property type="nucleotide sequence ID" value="NZ_JRAI01000059.1"/>
</dbReference>
<name>A0A0A2F5F5_9PORP</name>
<dbReference type="Pfam" id="PF02638">
    <property type="entry name" value="GHL10"/>
    <property type="match status" value="1"/>
</dbReference>
<dbReference type="PANTHER" id="PTHR43405">
    <property type="entry name" value="GLYCOSYL HYDROLASE DIGH"/>
    <property type="match status" value="1"/>
</dbReference>
<comment type="caution">
    <text evidence="3">The sequence shown here is derived from an EMBL/GenBank/DDBJ whole genome shotgun (WGS) entry which is preliminary data.</text>
</comment>
<dbReference type="InterPro" id="IPR017853">
    <property type="entry name" value="GH"/>
</dbReference>
<dbReference type="SUPFAM" id="SSF51445">
    <property type="entry name" value="(Trans)glycosidases"/>
    <property type="match status" value="1"/>
</dbReference>
<evidence type="ECO:0000313" key="4">
    <source>
        <dbReference type="Proteomes" id="UP000030130"/>
    </source>
</evidence>
<accession>A0A0A2F5F5</accession>
<dbReference type="Gene3D" id="3.20.20.80">
    <property type="entry name" value="Glycosidases"/>
    <property type="match status" value="1"/>
</dbReference>
<keyword evidence="1" id="KW-0732">Signal</keyword>
<gene>
    <name evidence="3" type="ORF">HR08_06760</name>
</gene>
<dbReference type="InterPro" id="IPR003961">
    <property type="entry name" value="FN3_dom"/>
</dbReference>
<dbReference type="PROSITE" id="PS50853">
    <property type="entry name" value="FN3"/>
    <property type="match status" value="1"/>
</dbReference>